<feature type="compositionally biased region" description="Low complexity" evidence="1">
    <location>
        <begin position="7"/>
        <end position="24"/>
    </location>
</feature>
<dbReference type="EMBL" id="JADGJD010001036">
    <property type="protein sequence ID" value="KAJ3047046.1"/>
    <property type="molecule type" value="Genomic_DNA"/>
</dbReference>
<feature type="non-terminal residue" evidence="2">
    <location>
        <position position="654"/>
    </location>
</feature>
<name>A0AAD5S5T2_9FUNG</name>
<dbReference type="Proteomes" id="UP001212841">
    <property type="component" value="Unassembled WGS sequence"/>
</dbReference>
<protein>
    <recommendedName>
        <fullName evidence="4">F-box domain-containing protein</fullName>
    </recommendedName>
</protein>
<feature type="compositionally biased region" description="Polar residues" evidence="1">
    <location>
        <begin position="122"/>
        <end position="133"/>
    </location>
</feature>
<dbReference type="PANTHER" id="PTHR13318">
    <property type="entry name" value="PARTNER OF PAIRED, ISOFORM B-RELATED"/>
    <property type="match status" value="1"/>
</dbReference>
<organism evidence="2 3">
    <name type="scientific">Rhizophlyctis rosea</name>
    <dbReference type="NCBI Taxonomy" id="64517"/>
    <lineage>
        <taxon>Eukaryota</taxon>
        <taxon>Fungi</taxon>
        <taxon>Fungi incertae sedis</taxon>
        <taxon>Chytridiomycota</taxon>
        <taxon>Chytridiomycota incertae sedis</taxon>
        <taxon>Chytridiomycetes</taxon>
        <taxon>Rhizophlyctidales</taxon>
        <taxon>Rhizophlyctidaceae</taxon>
        <taxon>Rhizophlyctis</taxon>
    </lineage>
</organism>
<evidence type="ECO:0000313" key="3">
    <source>
        <dbReference type="Proteomes" id="UP001212841"/>
    </source>
</evidence>
<comment type="caution">
    <text evidence="2">The sequence shown here is derived from an EMBL/GenBank/DDBJ whole genome shotgun (WGS) entry which is preliminary data.</text>
</comment>
<feature type="region of interest" description="Disordered" evidence="1">
    <location>
        <begin position="1"/>
        <end position="170"/>
    </location>
</feature>
<sequence length="654" mass="70271">MDLDDWSGSSSEPLPVVSSNSSVVADEIFNGDDTAEEADVDGDDRDEEDLDGDDEDEEMDAGGEGSDSTSGLEQITEDVESEPGVRVGRRIFDDSSSEEESEEPSRPTSNNSPIAGEHTQPYKPSQNANSSTLLLRPATTPTPPPIPPPAATPTAYSPPPPPTSTKRRALRLPPELLSHVLKFAYMNSRRQFVNHALVARHWAESALPILWERIAPRRAVHIQLHLRNSQSFMDTTNGKKIMEEFMRVVELIPPTLKTLPKLRDLGLTYRIEEVTASLQASATTFLERFIIAAPRPERALWLKLAGIAVLDAQCKSLADKFSTVVTDFHLTKCVGITESGLRYFLERCNGVGSLALYVPDLRGSVLDAIALRCESLMDLWLDLPMEEGNGGNGLGLLGAGGLAGGIGEAGVGTFTEDLKRLLKRNRKLRRLRLRGVPLGSEGADEMLRVIGEEGRGITSLSVLVWPPESMGAGISNVSFSGLTKLIVSSNSRLSTDFLMAVSRNCPVLTTVDAGRTRIDDACVESFLKNCPVEVLDLSRCVNISGRSVTAVADWGYRLRVVDFSYCGKVVGVGMDLRGLVWCCVKRGVEGGVEKFGCDFWPGDEGGVGGDPNAGNAVGAGGGGFQGNPNAVPGPGIPPNAPLPTYVQRFGTAEA</sequence>
<dbReference type="PANTHER" id="PTHR13318:SF95">
    <property type="entry name" value="F-BOX PROTEIN YLR352W"/>
    <property type="match status" value="1"/>
</dbReference>
<dbReference type="SUPFAM" id="SSF52047">
    <property type="entry name" value="RNI-like"/>
    <property type="match status" value="1"/>
</dbReference>
<dbReference type="GO" id="GO:0019005">
    <property type="term" value="C:SCF ubiquitin ligase complex"/>
    <property type="evidence" value="ECO:0007669"/>
    <property type="project" value="TreeGrafter"/>
</dbReference>
<gene>
    <name evidence="2" type="ORF">HK097_000278</name>
</gene>
<feature type="compositionally biased region" description="Acidic residues" evidence="1">
    <location>
        <begin position="29"/>
        <end position="61"/>
    </location>
</feature>
<dbReference type="GO" id="GO:0031146">
    <property type="term" value="P:SCF-dependent proteasomal ubiquitin-dependent protein catabolic process"/>
    <property type="evidence" value="ECO:0007669"/>
    <property type="project" value="TreeGrafter"/>
</dbReference>
<accession>A0AAD5S5T2</accession>
<reference evidence="2" key="1">
    <citation type="submission" date="2020-05" db="EMBL/GenBank/DDBJ databases">
        <title>Phylogenomic resolution of chytrid fungi.</title>
        <authorList>
            <person name="Stajich J.E."/>
            <person name="Amses K."/>
            <person name="Simmons R."/>
            <person name="Seto K."/>
            <person name="Myers J."/>
            <person name="Bonds A."/>
            <person name="Quandt C.A."/>
            <person name="Barry K."/>
            <person name="Liu P."/>
            <person name="Grigoriev I."/>
            <person name="Longcore J.E."/>
            <person name="James T.Y."/>
        </authorList>
    </citation>
    <scope>NUCLEOTIDE SEQUENCE</scope>
    <source>
        <strain evidence="2">JEL0318</strain>
    </source>
</reference>
<feature type="compositionally biased region" description="Pro residues" evidence="1">
    <location>
        <begin position="140"/>
        <end position="163"/>
    </location>
</feature>
<evidence type="ECO:0000256" key="1">
    <source>
        <dbReference type="SAM" id="MobiDB-lite"/>
    </source>
</evidence>
<dbReference type="AlphaFoldDB" id="A0AAD5S5T2"/>
<evidence type="ECO:0000313" key="2">
    <source>
        <dbReference type="EMBL" id="KAJ3047046.1"/>
    </source>
</evidence>
<proteinExistence type="predicted"/>
<dbReference type="Gene3D" id="3.80.10.10">
    <property type="entry name" value="Ribonuclease Inhibitor"/>
    <property type="match status" value="2"/>
</dbReference>
<dbReference type="InterPro" id="IPR032675">
    <property type="entry name" value="LRR_dom_sf"/>
</dbReference>
<evidence type="ECO:0008006" key="4">
    <source>
        <dbReference type="Google" id="ProtNLM"/>
    </source>
</evidence>
<feature type="region of interest" description="Disordered" evidence="1">
    <location>
        <begin position="618"/>
        <end position="642"/>
    </location>
</feature>
<keyword evidence="3" id="KW-1185">Reference proteome</keyword>